<dbReference type="PROSITE" id="PS50089">
    <property type="entry name" value="ZF_RING_2"/>
    <property type="match status" value="1"/>
</dbReference>
<keyword evidence="6" id="KW-1185">Reference proteome</keyword>
<dbReference type="InterPro" id="IPR017907">
    <property type="entry name" value="Znf_RING_CS"/>
</dbReference>
<protein>
    <submittedName>
        <fullName evidence="7">RING-type domain-containing protein</fullName>
    </submittedName>
</protein>
<dbReference type="InterPro" id="IPR001841">
    <property type="entry name" value="Znf_RING"/>
</dbReference>
<keyword evidence="2 4" id="KW-0863">Zinc-finger</keyword>
<dbReference type="Gene3D" id="3.30.40.10">
    <property type="entry name" value="Zinc/RING finger domain, C3HC4 (zinc finger)"/>
    <property type="match status" value="1"/>
</dbReference>
<evidence type="ECO:0000256" key="2">
    <source>
        <dbReference type="ARBA" id="ARBA00022771"/>
    </source>
</evidence>
<dbReference type="Proteomes" id="UP000887565">
    <property type="component" value="Unplaced"/>
</dbReference>
<organism evidence="6 7">
    <name type="scientific">Romanomermis culicivorax</name>
    <name type="common">Nematode worm</name>
    <dbReference type="NCBI Taxonomy" id="13658"/>
    <lineage>
        <taxon>Eukaryota</taxon>
        <taxon>Metazoa</taxon>
        <taxon>Ecdysozoa</taxon>
        <taxon>Nematoda</taxon>
        <taxon>Enoplea</taxon>
        <taxon>Dorylaimia</taxon>
        <taxon>Mermithida</taxon>
        <taxon>Mermithoidea</taxon>
        <taxon>Mermithidae</taxon>
        <taxon>Romanomermis</taxon>
    </lineage>
</organism>
<dbReference type="SMART" id="SM00184">
    <property type="entry name" value="RING"/>
    <property type="match status" value="2"/>
</dbReference>
<dbReference type="AlphaFoldDB" id="A0A915KEV6"/>
<keyword evidence="1" id="KW-0479">Metal-binding</keyword>
<dbReference type="GO" id="GO:0008270">
    <property type="term" value="F:zinc ion binding"/>
    <property type="evidence" value="ECO:0007669"/>
    <property type="project" value="UniProtKB-KW"/>
</dbReference>
<dbReference type="WBParaSite" id="nRc.2.0.1.t36561-RA">
    <property type="protein sequence ID" value="nRc.2.0.1.t36561-RA"/>
    <property type="gene ID" value="nRc.2.0.1.g36561"/>
</dbReference>
<sequence length="431" mass="49697">MGEFSVQVDFPSDPARSASIDDETLDGNQYIMENSEYSNTYDSTNPPISEARLIKIPDKFRCMLDKELPFPPIEFPLSREIRKYSFGNSLNDAYFFLPIETLSESIFGYFIVENFSVKLFCSYASDDSACIKINGQTVKYGEYCDLYDDCTISLGPLIFHFSLENAMQSSPIGALIEVLTCPLCDHRGVTLKVLPCDHKLCPRCLSNYKTDDAVVRFVRDQWTNTVVQALVSIPTIRCPFCRRTHDADRLELHSSASLWRIWYEKMIRKSCKLSKINKFCASCGNWKCLTSSSEFWLCSTCNLTLCPVCVFDKGHVDHQLKRWREEDVKNFCRSLIVCYGKRRIAVELYEKEQVLIRKFAAIADELKTLTNFVSNSHRLFDKTVIQPVRESRTILERLKTETSATNNERSKLIKETIDNMDRLSLKLREIE</sequence>
<evidence type="ECO:0000256" key="3">
    <source>
        <dbReference type="ARBA" id="ARBA00022833"/>
    </source>
</evidence>
<evidence type="ECO:0000256" key="4">
    <source>
        <dbReference type="PROSITE-ProRule" id="PRU00175"/>
    </source>
</evidence>
<evidence type="ECO:0000313" key="7">
    <source>
        <dbReference type="WBParaSite" id="nRc.2.0.1.t36561-RA"/>
    </source>
</evidence>
<reference evidence="7" key="1">
    <citation type="submission" date="2022-11" db="UniProtKB">
        <authorList>
            <consortium name="WormBaseParasite"/>
        </authorList>
    </citation>
    <scope>IDENTIFICATION</scope>
</reference>
<accession>A0A915KEV6</accession>
<evidence type="ECO:0000313" key="6">
    <source>
        <dbReference type="Proteomes" id="UP000887565"/>
    </source>
</evidence>
<proteinExistence type="predicted"/>
<evidence type="ECO:0000259" key="5">
    <source>
        <dbReference type="PROSITE" id="PS50089"/>
    </source>
</evidence>
<evidence type="ECO:0000256" key="1">
    <source>
        <dbReference type="ARBA" id="ARBA00022723"/>
    </source>
</evidence>
<dbReference type="SUPFAM" id="SSF57850">
    <property type="entry name" value="RING/U-box"/>
    <property type="match status" value="1"/>
</dbReference>
<feature type="domain" description="RING-type" evidence="5">
    <location>
        <begin position="181"/>
        <end position="242"/>
    </location>
</feature>
<keyword evidence="3" id="KW-0862">Zinc</keyword>
<name>A0A915KEV6_ROMCU</name>
<dbReference type="PROSITE" id="PS00518">
    <property type="entry name" value="ZF_RING_1"/>
    <property type="match status" value="1"/>
</dbReference>
<dbReference type="InterPro" id="IPR013083">
    <property type="entry name" value="Znf_RING/FYVE/PHD"/>
</dbReference>